<dbReference type="Proteomes" id="UP000759298">
    <property type="component" value="Unassembled WGS sequence"/>
</dbReference>
<evidence type="ECO:0000313" key="8">
    <source>
        <dbReference type="EMBL" id="MBY8336511.1"/>
    </source>
</evidence>
<dbReference type="RefSeq" id="WP_222824199.1">
    <property type="nucleotide sequence ID" value="NZ_JAHWXP010000002.1"/>
</dbReference>
<comment type="subunit">
    <text evidence="6">Consists of a catalytic RNA component (M1 or rnpB) and a protein subunit.</text>
</comment>
<reference evidence="8 9" key="1">
    <citation type="submission" date="2021-07" db="EMBL/GenBank/DDBJ databases">
        <title>Alteriqipengyuania abyssalis NZ-12B nov, sp.nov isolated from deep sea sponge in pacific ocean.</title>
        <authorList>
            <person name="Tareen S."/>
            <person name="Wink J."/>
        </authorList>
    </citation>
    <scope>NUCLEOTIDE SEQUENCE [LARGE SCALE GENOMIC DNA]</scope>
    <source>
        <strain evidence="8 9">NZ-12B</strain>
    </source>
</reference>
<dbReference type="Gene3D" id="3.30.230.10">
    <property type="match status" value="1"/>
</dbReference>
<evidence type="ECO:0000313" key="9">
    <source>
        <dbReference type="Proteomes" id="UP000759298"/>
    </source>
</evidence>
<comment type="caution">
    <text evidence="8">The sequence shown here is derived from an EMBL/GenBank/DDBJ whole genome shotgun (WGS) entry which is preliminary data.</text>
</comment>
<comment type="catalytic activity">
    <reaction evidence="6">
        <text>Endonucleolytic cleavage of RNA, removing 5'-extranucleotides from tRNA precursor.</text>
        <dbReference type="EC" id="3.1.26.5"/>
    </reaction>
</comment>
<keyword evidence="3 6" id="KW-0255">Endonuclease</keyword>
<accession>A0ABS7PBS7</accession>
<comment type="similarity">
    <text evidence="6">Belongs to the RnpA family.</text>
</comment>
<keyword evidence="2 6" id="KW-0540">Nuclease</keyword>
<evidence type="ECO:0000256" key="2">
    <source>
        <dbReference type="ARBA" id="ARBA00022722"/>
    </source>
</evidence>
<dbReference type="EC" id="3.1.26.5" evidence="6 7"/>
<dbReference type="NCBIfam" id="TIGR00188">
    <property type="entry name" value="rnpA"/>
    <property type="match status" value="1"/>
</dbReference>
<evidence type="ECO:0000256" key="3">
    <source>
        <dbReference type="ARBA" id="ARBA00022759"/>
    </source>
</evidence>
<keyword evidence="9" id="KW-1185">Reference proteome</keyword>
<dbReference type="PANTHER" id="PTHR33992">
    <property type="entry name" value="RIBONUCLEASE P PROTEIN COMPONENT"/>
    <property type="match status" value="1"/>
</dbReference>
<keyword evidence="4 6" id="KW-0378">Hydrolase</keyword>
<name>A0ABS7PBS7_9SPHN</name>
<dbReference type="EMBL" id="JAHWXP010000002">
    <property type="protein sequence ID" value="MBY8336511.1"/>
    <property type="molecule type" value="Genomic_DNA"/>
</dbReference>
<dbReference type="SUPFAM" id="SSF54211">
    <property type="entry name" value="Ribosomal protein S5 domain 2-like"/>
    <property type="match status" value="1"/>
</dbReference>
<gene>
    <name evidence="6 8" type="primary">rnpA</name>
    <name evidence="8" type="ORF">KYN89_05580</name>
</gene>
<dbReference type="InterPro" id="IPR020568">
    <property type="entry name" value="Ribosomal_Su5_D2-typ_SF"/>
</dbReference>
<evidence type="ECO:0000256" key="6">
    <source>
        <dbReference type="HAMAP-Rule" id="MF_00227"/>
    </source>
</evidence>
<organism evidence="8 9">
    <name type="scientific">Alteriqipengyuania abyssalis</name>
    <dbReference type="NCBI Taxonomy" id="2860200"/>
    <lineage>
        <taxon>Bacteria</taxon>
        <taxon>Pseudomonadati</taxon>
        <taxon>Pseudomonadota</taxon>
        <taxon>Alphaproteobacteria</taxon>
        <taxon>Sphingomonadales</taxon>
        <taxon>Erythrobacteraceae</taxon>
        <taxon>Alteriqipengyuania</taxon>
    </lineage>
</organism>
<keyword evidence="1 6" id="KW-0819">tRNA processing</keyword>
<protein>
    <recommendedName>
        <fullName evidence="6 7">Ribonuclease P protein component</fullName>
        <shortName evidence="6">RNase P protein</shortName>
        <shortName evidence="6">RNaseP protein</shortName>
        <ecNumber evidence="6 7">3.1.26.5</ecNumber>
    </recommendedName>
    <alternativeName>
        <fullName evidence="6">Protein C5</fullName>
    </alternativeName>
</protein>
<comment type="function">
    <text evidence="6">RNaseP catalyzes the removal of the 5'-leader sequence from pre-tRNA to produce the mature 5'-terminus. It can also cleave other RNA substrates such as 4.5S RNA. The protein component plays an auxiliary but essential role in vivo by binding to the 5'-leader sequence and broadening the substrate specificity of the ribozyme.</text>
</comment>
<evidence type="ECO:0000256" key="5">
    <source>
        <dbReference type="ARBA" id="ARBA00022884"/>
    </source>
</evidence>
<evidence type="ECO:0000256" key="4">
    <source>
        <dbReference type="ARBA" id="ARBA00022801"/>
    </source>
</evidence>
<evidence type="ECO:0000256" key="7">
    <source>
        <dbReference type="NCBIfam" id="TIGR00188"/>
    </source>
</evidence>
<keyword evidence="5 6" id="KW-0694">RNA-binding</keyword>
<evidence type="ECO:0000256" key="1">
    <source>
        <dbReference type="ARBA" id="ARBA00022694"/>
    </source>
</evidence>
<dbReference type="InterPro" id="IPR014721">
    <property type="entry name" value="Ribsml_uS5_D2-typ_fold_subgr"/>
</dbReference>
<dbReference type="HAMAP" id="MF_00227">
    <property type="entry name" value="RNase_P"/>
    <property type="match status" value="1"/>
</dbReference>
<sequence length="128" mass="14348">MSTRVTSQDVLTARADFLAANRGLRVPARGFVLLVRPNEGRGMRYGITVTKKIGNAVVRNRMKRRFRELLWAHLPEHGLPDHDHVLIGRDGGVERDFAKLSSELVCALAKAARGEGQRGRPPRRKQSK</sequence>
<dbReference type="Pfam" id="PF00825">
    <property type="entry name" value="Ribonuclease_P"/>
    <property type="match status" value="1"/>
</dbReference>
<dbReference type="InterPro" id="IPR000100">
    <property type="entry name" value="RNase_P"/>
</dbReference>
<dbReference type="GO" id="GO:0004526">
    <property type="term" value="F:ribonuclease P activity"/>
    <property type="evidence" value="ECO:0007669"/>
    <property type="project" value="UniProtKB-EC"/>
</dbReference>
<dbReference type="PANTHER" id="PTHR33992:SF1">
    <property type="entry name" value="RIBONUCLEASE P PROTEIN COMPONENT"/>
    <property type="match status" value="1"/>
</dbReference>
<proteinExistence type="inferred from homology"/>